<reference evidence="1 2" key="1">
    <citation type="journal article" date="2014" name="PLoS Genet.">
        <title>Phylogenetically driven sequencing of extremely halophilic archaea reveals strategies for static and dynamic osmo-response.</title>
        <authorList>
            <person name="Becker E.A."/>
            <person name="Seitzer P.M."/>
            <person name="Tritt A."/>
            <person name="Larsen D."/>
            <person name="Krusor M."/>
            <person name="Yao A.I."/>
            <person name="Wu D."/>
            <person name="Madern D."/>
            <person name="Eisen J.A."/>
            <person name="Darling A.E."/>
            <person name="Facciotti M.T."/>
        </authorList>
    </citation>
    <scope>NUCLEOTIDE SEQUENCE [LARGE SCALE GENOMIC DNA]</scope>
    <source>
        <strain evidence="1 2">JCM 10990</strain>
    </source>
</reference>
<dbReference type="Proteomes" id="UP000011693">
    <property type="component" value="Unassembled WGS sequence"/>
</dbReference>
<evidence type="ECO:0000313" key="1">
    <source>
        <dbReference type="EMBL" id="ELZ02914.1"/>
    </source>
</evidence>
<organism evidence="1 2">
    <name type="scientific">Natrialba chahannaoensis JCM 10990</name>
    <dbReference type="NCBI Taxonomy" id="1227492"/>
    <lineage>
        <taxon>Archaea</taxon>
        <taxon>Methanobacteriati</taxon>
        <taxon>Methanobacteriota</taxon>
        <taxon>Stenosarchaea group</taxon>
        <taxon>Halobacteria</taxon>
        <taxon>Halobacteriales</taxon>
        <taxon>Natrialbaceae</taxon>
        <taxon>Natrialba</taxon>
    </lineage>
</organism>
<comment type="caution">
    <text evidence="1">The sequence shown here is derived from an EMBL/GenBank/DDBJ whole genome shotgun (WGS) entry which is preliminary data.</text>
</comment>
<evidence type="ECO:0000313" key="2">
    <source>
        <dbReference type="Proteomes" id="UP000011693"/>
    </source>
</evidence>
<name>M0AZQ0_9EURY</name>
<keyword evidence="2" id="KW-1185">Reference proteome</keyword>
<protein>
    <submittedName>
        <fullName evidence="1">Uncharacterized protein</fullName>
    </submittedName>
</protein>
<dbReference type="AlphaFoldDB" id="M0AZQ0"/>
<dbReference type="EMBL" id="AOIN01000035">
    <property type="protein sequence ID" value="ELZ02914.1"/>
    <property type="molecule type" value="Genomic_DNA"/>
</dbReference>
<gene>
    <name evidence="1" type="ORF">C482_04626</name>
</gene>
<sequence>MAVSVPALYGKLSRWRGAAVGDLDGDAAAVLAADVTEDVVRAGTPARDEVDEVGVVACGFDLVEAVAERED</sequence>
<proteinExistence type="predicted"/>
<accession>M0AZQ0</accession>